<dbReference type="EMBL" id="SIUB01000001">
    <property type="protein sequence ID" value="TBN55244.1"/>
    <property type="molecule type" value="Genomic_DNA"/>
</dbReference>
<accession>A0A4Q9GR10</accession>
<feature type="compositionally biased region" description="Basic and acidic residues" evidence="1">
    <location>
        <begin position="74"/>
        <end position="91"/>
    </location>
</feature>
<feature type="region of interest" description="Disordered" evidence="1">
    <location>
        <begin position="49"/>
        <end position="117"/>
    </location>
</feature>
<feature type="compositionally biased region" description="Basic and acidic residues" evidence="1">
    <location>
        <begin position="100"/>
        <end position="110"/>
    </location>
</feature>
<feature type="region of interest" description="Disordered" evidence="1">
    <location>
        <begin position="1"/>
        <end position="36"/>
    </location>
</feature>
<evidence type="ECO:0000313" key="2">
    <source>
        <dbReference type="EMBL" id="TBN55244.1"/>
    </source>
</evidence>
<evidence type="ECO:0000313" key="3">
    <source>
        <dbReference type="Proteomes" id="UP000291613"/>
    </source>
</evidence>
<reference evidence="2 3" key="1">
    <citation type="submission" date="2019-02" db="EMBL/GenBank/DDBJ databases">
        <title>Hansschlegelia quercus sp. nov., a novel methylotrophic bacterium from buds of oak (Quercus robur L.).</title>
        <authorList>
            <person name="Agafonova N.V."/>
            <person name="Kaparullina E.N."/>
            <person name="Grouzdev D.S."/>
            <person name="Doronina N.V."/>
        </authorList>
    </citation>
    <scope>NUCLEOTIDE SEQUENCE [LARGE SCALE GENOMIC DNA]</scope>
    <source>
        <strain evidence="2 3">Dub</strain>
    </source>
</reference>
<comment type="caution">
    <text evidence="2">The sequence shown here is derived from an EMBL/GenBank/DDBJ whole genome shotgun (WGS) entry which is preliminary data.</text>
</comment>
<sequence>MTSNSEHPRPTAANPATEPHADEQKQLVDQDLEDAVKWHLEHDPAFKNLAAEFDISSPPPPPSAREQTLAIGREWQRKRAERTKRERDKAKALRPAPKTPAERKRDERARNLVKKPAPALRPLSPAARAQIEAEAEGRVIALRRAVAAAPASDRRLRRMAGRELDYTTAWRVREMLRATNAPTSLQAIADAMNNRTSTESERQAVRKMLGQVKTLEEIGIWTPFTAPGASGSATASGT</sequence>
<dbReference type="Proteomes" id="UP000291613">
    <property type="component" value="Unassembled WGS sequence"/>
</dbReference>
<proteinExistence type="predicted"/>
<dbReference type="AlphaFoldDB" id="A0A4Q9GR10"/>
<dbReference type="RefSeq" id="WP_131001495.1">
    <property type="nucleotide sequence ID" value="NZ_JBHSZR010000002.1"/>
</dbReference>
<evidence type="ECO:0000256" key="1">
    <source>
        <dbReference type="SAM" id="MobiDB-lite"/>
    </source>
</evidence>
<feature type="compositionally biased region" description="Basic and acidic residues" evidence="1">
    <location>
        <begin position="19"/>
        <end position="36"/>
    </location>
</feature>
<organism evidence="2 3">
    <name type="scientific">Hansschlegelia quercus</name>
    <dbReference type="NCBI Taxonomy" id="2528245"/>
    <lineage>
        <taxon>Bacteria</taxon>
        <taxon>Pseudomonadati</taxon>
        <taxon>Pseudomonadota</taxon>
        <taxon>Alphaproteobacteria</taxon>
        <taxon>Hyphomicrobiales</taxon>
        <taxon>Methylopilaceae</taxon>
        <taxon>Hansschlegelia</taxon>
    </lineage>
</organism>
<gene>
    <name evidence="2" type="ORF">EYR15_03705</name>
</gene>
<keyword evidence="3" id="KW-1185">Reference proteome</keyword>
<protein>
    <submittedName>
        <fullName evidence="2">Uncharacterized protein</fullName>
    </submittedName>
</protein>
<name>A0A4Q9GR10_9HYPH</name>